<name>A0AAD9M2R0_9PEZI</name>
<feature type="compositionally biased region" description="Polar residues" evidence="1">
    <location>
        <begin position="33"/>
        <end position="43"/>
    </location>
</feature>
<sequence>MSCKHPNRPKLSRLCQPLRMLDEDEGGRFGSNLAPSSSVSNNRESGKRREMAPGHTAHLTAGKRKRWCPPSLSPTTPSAHQLLVTQRLCGGGGGSSAEERSQKTRQSVQAPASLYTCFFHFFSFSFLPRDGKVQTKRRNRQVMRWPSQAGLSLDAGRLTVPPTSPALG</sequence>
<dbReference type="EMBL" id="MU842858">
    <property type="protein sequence ID" value="KAK2029862.1"/>
    <property type="molecule type" value="Genomic_DNA"/>
</dbReference>
<dbReference type="AlphaFoldDB" id="A0AAD9M2R0"/>
<feature type="region of interest" description="Disordered" evidence="1">
    <location>
        <begin position="22"/>
        <end position="80"/>
    </location>
</feature>
<organism evidence="2 3">
    <name type="scientific">Colletotrichum zoysiae</name>
    <dbReference type="NCBI Taxonomy" id="1216348"/>
    <lineage>
        <taxon>Eukaryota</taxon>
        <taxon>Fungi</taxon>
        <taxon>Dikarya</taxon>
        <taxon>Ascomycota</taxon>
        <taxon>Pezizomycotina</taxon>
        <taxon>Sordariomycetes</taxon>
        <taxon>Hypocreomycetidae</taxon>
        <taxon>Glomerellales</taxon>
        <taxon>Glomerellaceae</taxon>
        <taxon>Colletotrichum</taxon>
        <taxon>Colletotrichum graminicola species complex</taxon>
    </lineage>
</organism>
<accession>A0AAD9M2R0</accession>
<comment type="caution">
    <text evidence="2">The sequence shown here is derived from an EMBL/GenBank/DDBJ whole genome shotgun (WGS) entry which is preliminary data.</text>
</comment>
<reference evidence="2" key="1">
    <citation type="submission" date="2021-06" db="EMBL/GenBank/DDBJ databases">
        <title>Comparative genomics, transcriptomics and evolutionary studies reveal genomic signatures of adaptation to plant cell wall in hemibiotrophic fungi.</title>
        <authorList>
            <consortium name="DOE Joint Genome Institute"/>
            <person name="Baroncelli R."/>
            <person name="Diaz J.F."/>
            <person name="Benocci T."/>
            <person name="Peng M."/>
            <person name="Battaglia E."/>
            <person name="Haridas S."/>
            <person name="Andreopoulos W."/>
            <person name="Labutti K."/>
            <person name="Pangilinan J."/>
            <person name="Floch G.L."/>
            <person name="Makela M.R."/>
            <person name="Henrissat B."/>
            <person name="Grigoriev I.V."/>
            <person name="Crouch J.A."/>
            <person name="De Vries R.P."/>
            <person name="Sukno S.A."/>
            <person name="Thon M.R."/>
        </authorList>
    </citation>
    <scope>NUCLEOTIDE SEQUENCE</scope>
    <source>
        <strain evidence="2">MAFF235873</strain>
    </source>
</reference>
<feature type="region of interest" description="Disordered" evidence="1">
    <location>
        <begin position="86"/>
        <end position="105"/>
    </location>
</feature>
<dbReference type="Proteomes" id="UP001232148">
    <property type="component" value="Unassembled WGS sequence"/>
</dbReference>
<gene>
    <name evidence="2" type="ORF">LX32DRAFT_344907</name>
</gene>
<evidence type="ECO:0000313" key="2">
    <source>
        <dbReference type="EMBL" id="KAK2029862.1"/>
    </source>
</evidence>
<proteinExistence type="predicted"/>
<evidence type="ECO:0000313" key="3">
    <source>
        <dbReference type="Proteomes" id="UP001232148"/>
    </source>
</evidence>
<evidence type="ECO:0000256" key="1">
    <source>
        <dbReference type="SAM" id="MobiDB-lite"/>
    </source>
</evidence>
<protein>
    <submittedName>
        <fullName evidence="2">Uncharacterized protein</fullName>
    </submittedName>
</protein>
<keyword evidence="3" id="KW-1185">Reference proteome</keyword>